<dbReference type="PROSITE" id="PS51918">
    <property type="entry name" value="RADICAL_SAM"/>
    <property type="match status" value="1"/>
</dbReference>
<dbReference type="InterPro" id="IPR007197">
    <property type="entry name" value="rSAM"/>
</dbReference>
<evidence type="ECO:0000313" key="11">
    <source>
        <dbReference type="Proteomes" id="UP000745859"/>
    </source>
</evidence>
<sequence length="302" mass="34030">MPAQGIQLSPKSHIMTYDEIYTVAKKFVDLGVTKIRITGGEPLVRKDVEIVLKKLATLPVELSITTNGVLIDKYIAIFKECNLQKINISIDSLNPTKFNSITRRKDFEKVMNNIQLFTNDPFFKVKLNCVLMKETNDDEIIDFIEYTRYNNLNLRFIEFMPFDGNKWNLDKLVSLETITQMATNHFGNDHIIKLQDAPNDTSKNYQIKGATGSFAVISTVTNPFCDSCNRIRLTANGMLKNCLFSGGETNLLETLRAGGSIEKPINIAVQSKKKVRGGMDTQDKFTSDNLRLNNRSMIAIGG</sequence>
<evidence type="ECO:0000313" key="10">
    <source>
        <dbReference type="EMBL" id="NIJ44375.1"/>
    </source>
</evidence>
<keyword evidence="7" id="KW-0342">GTP-binding</keyword>
<dbReference type="CDD" id="cd01335">
    <property type="entry name" value="Radical_SAM"/>
    <property type="match status" value="1"/>
</dbReference>
<name>A0ABX0U8V8_9FLAO</name>
<keyword evidence="3" id="KW-0479">Metal-binding</keyword>
<evidence type="ECO:0000256" key="8">
    <source>
        <dbReference type="ARBA" id="ARBA00023150"/>
    </source>
</evidence>
<keyword evidence="2" id="KW-0949">S-adenosyl-L-methionine</keyword>
<proteinExistence type="predicted"/>
<dbReference type="InterPro" id="IPR050105">
    <property type="entry name" value="MoCo_biosynth_MoaA/MoaC"/>
</dbReference>
<dbReference type="Gene3D" id="3.20.20.70">
    <property type="entry name" value="Aldolase class I"/>
    <property type="match status" value="1"/>
</dbReference>
<evidence type="ECO:0000256" key="1">
    <source>
        <dbReference type="ARBA" id="ARBA00001966"/>
    </source>
</evidence>
<dbReference type="PANTHER" id="PTHR22960:SF0">
    <property type="entry name" value="MOLYBDENUM COFACTOR BIOSYNTHESIS PROTEIN 1"/>
    <property type="match status" value="1"/>
</dbReference>
<dbReference type="InterPro" id="IPR058240">
    <property type="entry name" value="rSAM_sf"/>
</dbReference>
<keyword evidence="4" id="KW-0547">Nucleotide-binding</keyword>
<dbReference type="Pfam" id="PF06463">
    <property type="entry name" value="Mob_synth_C"/>
    <property type="match status" value="1"/>
</dbReference>
<dbReference type="InterPro" id="IPR013785">
    <property type="entry name" value="Aldolase_TIM"/>
</dbReference>
<evidence type="ECO:0000256" key="5">
    <source>
        <dbReference type="ARBA" id="ARBA00023004"/>
    </source>
</evidence>
<keyword evidence="6" id="KW-0411">Iron-sulfur</keyword>
<dbReference type="EMBL" id="JAASQL010000001">
    <property type="protein sequence ID" value="NIJ44375.1"/>
    <property type="molecule type" value="Genomic_DNA"/>
</dbReference>
<accession>A0ABX0U8V8</accession>
<dbReference type="InterPro" id="IPR010505">
    <property type="entry name" value="MoaA_twitch"/>
</dbReference>
<keyword evidence="11" id="KW-1185">Reference proteome</keyword>
<dbReference type="Pfam" id="PF04055">
    <property type="entry name" value="Radical_SAM"/>
    <property type="match status" value="1"/>
</dbReference>
<evidence type="ECO:0000256" key="2">
    <source>
        <dbReference type="ARBA" id="ARBA00022691"/>
    </source>
</evidence>
<dbReference type="PANTHER" id="PTHR22960">
    <property type="entry name" value="MOLYBDOPTERIN COFACTOR SYNTHESIS PROTEIN A"/>
    <property type="match status" value="1"/>
</dbReference>
<comment type="cofactor">
    <cofactor evidence="1">
        <name>[4Fe-4S] cluster</name>
        <dbReference type="ChEBI" id="CHEBI:49883"/>
    </cofactor>
</comment>
<feature type="domain" description="Radical SAM core" evidence="9">
    <location>
        <begin position="1"/>
        <end position="196"/>
    </location>
</feature>
<reference evidence="10 11" key="1">
    <citation type="submission" date="2020-03" db="EMBL/GenBank/DDBJ databases">
        <title>Genomic Encyclopedia of Type Strains, Phase IV (KMG-IV): sequencing the most valuable type-strain genomes for metagenomic binning, comparative biology and taxonomic classification.</title>
        <authorList>
            <person name="Goeker M."/>
        </authorList>
    </citation>
    <scope>NUCLEOTIDE SEQUENCE [LARGE SCALE GENOMIC DNA]</scope>
    <source>
        <strain evidence="10 11">DSM 101599</strain>
    </source>
</reference>
<dbReference type="Proteomes" id="UP000745859">
    <property type="component" value="Unassembled WGS sequence"/>
</dbReference>
<protein>
    <submittedName>
        <fullName evidence="10">Cyclic pyranopterin phosphate synthase</fullName>
    </submittedName>
</protein>
<organism evidence="10 11">
    <name type="scientific">Wenyingzhuangia heitensis</name>
    <dbReference type="NCBI Taxonomy" id="1487859"/>
    <lineage>
        <taxon>Bacteria</taxon>
        <taxon>Pseudomonadati</taxon>
        <taxon>Bacteroidota</taxon>
        <taxon>Flavobacteriia</taxon>
        <taxon>Flavobacteriales</taxon>
        <taxon>Flavobacteriaceae</taxon>
        <taxon>Wenyingzhuangia</taxon>
    </lineage>
</organism>
<keyword evidence="8" id="KW-0501">Molybdenum cofactor biosynthesis</keyword>
<comment type="caution">
    <text evidence="10">The sequence shown here is derived from an EMBL/GenBank/DDBJ whole genome shotgun (WGS) entry which is preliminary data.</text>
</comment>
<gene>
    <name evidence="10" type="ORF">FHR24_000814</name>
</gene>
<evidence type="ECO:0000259" key="9">
    <source>
        <dbReference type="PROSITE" id="PS51918"/>
    </source>
</evidence>
<evidence type="ECO:0000256" key="6">
    <source>
        <dbReference type="ARBA" id="ARBA00023014"/>
    </source>
</evidence>
<keyword evidence="5" id="KW-0408">Iron</keyword>
<evidence type="ECO:0000256" key="3">
    <source>
        <dbReference type="ARBA" id="ARBA00022723"/>
    </source>
</evidence>
<evidence type="ECO:0000256" key="7">
    <source>
        <dbReference type="ARBA" id="ARBA00023134"/>
    </source>
</evidence>
<evidence type="ECO:0000256" key="4">
    <source>
        <dbReference type="ARBA" id="ARBA00022741"/>
    </source>
</evidence>
<dbReference type="CDD" id="cd21117">
    <property type="entry name" value="Twitch_MoaA"/>
    <property type="match status" value="1"/>
</dbReference>
<dbReference type="SUPFAM" id="SSF102114">
    <property type="entry name" value="Radical SAM enzymes"/>
    <property type="match status" value="1"/>
</dbReference>